<accession>A0A2U3BAM0</accession>
<keyword evidence="2 4" id="KW-0378">Hydrolase</keyword>
<dbReference type="OrthoDB" id="9801455at2"/>
<dbReference type="InterPro" id="IPR013189">
    <property type="entry name" value="Glyco_hydro_32_C"/>
</dbReference>
<proteinExistence type="inferred from homology"/>
<dbReference type="PANTHER" id="PTHR42800">
    <property type="entry name" value="EXOINULINASE INUD (AFU_ORTHOLOGUE AFUA_5G00480)"/>
    <property type="match status" value="1"/>
</dbReference>
<evidence type="ECO:0000259" key="5">
    <source>
        <dbReference type="Pfam" id="PF00251"/>
    </source>
</evidence>
<reference evidence="7 8" key="1">
    <citation type="submission" date="2018-05" db="EMBL/GenBank/DDBJ databases">
        <title>Vibrio limimaris sp. nov., isolated from marine sediment.</title>
        <authorList>
            <person name="Li C.-M."/>
        </authorList>
    </citation>
    <scope>NUCLEOTIDE SEQUENCE [LARGE SCALE GENOMIC DNA]</scope>
    <source>
        <strain evidence="7 8">E4404</strain>
    </source>
</reference>
<organism evidence="7 8">
    <name type="scientific">Vibrio albus</name>
    <dbReference type="NCBI Taxonomy" id="2200953"/>
    <lineage>
        <taxon>Bacteria</taxon>
        <taxon>Pseudomonadati</taxon>
        <taxon>Pseudomonadota</taxon>
        <taxon>Gammaproteobacteria</taxon>
        <taxon>Vibrionales</taxon>
        <taxon>Vibrionaceae</taxon>
        <taxon>Vibrio</taxon>
    </lineage>
</organism>
<evidence type="ECO:0000256" key="1">
    <source>
        <dbReference type="ARBA" id="ARBA00009902"/>
    </source>
</evidence>
<dbReference type="SUPFAM" id="SSF49899">
    <property type="entry name" value="Concanavalin A-like lectins/glucanases"/>
    <property type="match status" value="1"/>
</dbReference>
<name>A0A2U3BAM0_9VIBR</name>
<dbReference type="GO" id="GO:0005987">
    <property type="term" value="P:sucrose catabolic process"/>
    <property type="evidence" value="ECO:0007669"/>
    <property type="project" value="TreeGrafter"/>
</dbReference>
<dbReference type="EMBL" id="QFWT01000003">
    <property type="protein sequence ID" value="PWI33803.1"/>
    <property type="molecule type" value="Genomic_DNA"/>
</dbReference>
<protein>
    <recommendedName>
        <fullName evidence="9">Glycoside hydrolase family 32 protein</fullName>
    </recommendedName>
</protein>
<dbReference type="GO" id="GO:0004575">
    <property type="term" value="F:sucrose alpha-glucosidase activity"/>
    <property type="evidence" value="ECO:0007669"/>
    <property type="project" value="TreeGrafter"/>
</dbReference>
<dbReference type="InterPro" id="IPR013320">
    <property type="entry name" value="ConA-like_dom_sf"/>
</dbReference>
<keyword evidence="3 4" id="KW-0326">Glycosidase</keyword>
<feature type="domain" description="Glycosyl hydrolase family 32 C-terminal" evidence="6">
    <location>
        <begin position="341"/>
        <end position="464"/>
    </location>
</feature>
<dbReference type="InterPro" id="IPR013148">
    <property type="entry name" value="Glyco_hydro_32_N"/>
</dbReference>
<sequence length="476" mass="53620">MKIMKDKFTPNIHFKAPFGWLNDPNGLVYANEQWHLLYQFHPMSNIWGPMHWGHAVSDDLVNWIHCPIAIAPDEQGAMFSGSGIIDKNNDSGLFDGPSDNNLVIFYTASLTQAEQDDFQTQCLAYSNDGGLSWTKYEHNPVIANPGLACYRDPKVLWVEESQSWVLLITHGQSIGIYKSTNLTHWELCSEFGESEGLHTSGPWECPDMYPLTAEDGMTKWILVVGIGDGCEASGSGTQYFVGDFDGETFINSNPSEKVLYLDNGRDYYATQSWFNAPDNKRVGISWMSNWRYARDTETQTFRSIMTLPREYSLVTNSHGDYVIAQSFASQVNEKFNQVSTLAESEVNVIQPPSSVYKLKGELDLSEEQTAEITLFGEDKPQVTIEYVNGEIMVSSARSYLGLNEILQKEFPHNYSFSQEHNTSSLDVELIVDNGSVELLVCGGRVSMTQLYFPEKPEGQVSLSHWQNVQFSPYSPQ</sequence>
<dbReference type="Gene3D" id="2.115.10.20">
    <property type="entry name" value="Glycosyl hydrolase domain, family 43"/>
    <property type="match status" value="1"/>
</dbReference>
<evidence type="ECO:0008006" key="9">
    <source>
        <dbReference type="Google" id="ProtNLM"/>
    </source>
</evidence>
<dbReference type="GO" id="GO:0005737">
    <property type="term" value="C:cytoplasm"/>
    <property type="evidence" value="ECO:0007669"/>
    <property type="project" value="TreeGrafter"/>
</dbReference>
<dbReference type="Pfam" id="PF00251">
    <property type="entry name" value="Glyco_hydro_32N"/>
    <property type="match status" value="1"/>
</dbReference>
<feature type="domain" description="Glycosyl hydrolase family 32 N-terminal" evidence="5">
    <location>
        <begin position="13"/>
        <end position="315"/>
    </location>
</feature>
<dbReference type="SMART" id="SM00640">
    <property type="entry name" value="Glyco_32"/>
    <property type="match status" value="1"/>
</dbReference>
<keyword evidence="8" id="KW-1185">Reference proteome</keyword>
<dbReference type="AlphaFoldDB" id="A0A2U3BAM0"/>
<dbReference type="InterPro" id="IPR001362">
    <property type="entry name" value="Glyco_hydro_32"/>
</dbReference>
<evidence type="ECO:0000256" key="3">
    <source>
        <dbReference type="ARBA" id="ARBA00023295"/>
    </source>
</evidence>
<evidence type="ECO:0000256" key="4">
    <source>
        <dbReference type="RuleBase" id="RU362110"/>
    </source>
</evidence>
<dbReference type="PANTHER" id="PTHR42800:SF1">
    <property type="entry name" value="EXOINULINASE INUD (AFU_ORTHOLOGUE AFUA_5G00480)"/>
    <property type="match status" value="1"/>
</dbReference>
<dbReference type="InterPro" id="IPR023296">
    <property type="entry name" value="Glyco_hydro_beta-prop_sf"/>
</dbReference>
<evidence type="ECO:0000259" key="6">
    <source>
        <dbReference type="Pfam" id="PF08244"/>
    </source>
</evidence>
<gene>
    <name evidence="7" type="ORF">DI392_06260</name>
</gene>
<comment type="caution">
    <text evidence="7">The sequence shown here is derived from an EMBL/GenBank/DDBJ whole genome shotgun (WGS) entry which is preliminary data.</text>
</comment>
<dbReference type="Proteomes" id="UP000245362">
    <property type="component" value="Unassembled WGS sequence"/>
</dbReference>
<dbReference type="Gene3D" id="2.60.120.560">
    <property type="entry name" value="Exo-inulinase, domain 1"/>
    <property type="match status" value="1"/>
</dbReference>
<evidence type="ECO:0000313" key="7">
    <source>
        <dbReference type="EMBL" id="PWI33803.1"/>
    </source>
</evidence>
<evidence type="ECO:0000256" key="2">
    <source>
        <dbReference type="ARBA" id="ARBA00022801"/>
    </source>
</evidence>
<dbReference type="Pfam" id="PF08244">
    <property type="entry name" value="Glyco_hydro_32C"/>
    <property type="match status" value="1"/>
</dbReference>
<comment type="similarity">
    <text evidence="1 4">Belongs to the glycosyl hydrolase 32 family.</text>
</comment>
<evidence type="ECO:0000313" key="8">
    <source>
        <dbReference type="Proteomes" id="UP000245362"/>
    </source>
</evidence>
<dbReference type="CDD" id="cd18622">
    <property type="entry name" value="GH32_Inu-like"/>
    <property type="match status" value="1"/>
</dbReference>
<dbReference type="RefSeq" id="WP_109319054.1">
    <property type="nucleotide sequence ID" value="NZ_QFWT01000003.1"/>
</dbReference>
<dbReference type="SUPFAM" id="SSF75005">
    <property type="entry name" value="Arabinanase/levansucrase/invertase"/>
    <property type="match status" value="1"/>
</dbReference>